<keyword evidence="3" id="KW-1185">Reference proteome</keyword>
<protein>
    <submittedName>
        <fullName evidence="2">Uncharacterized protein</fullName>
    </submittedName>
</protein>
<evidence type="ECO:0000313" key="2">
    <source>
        <dbReference type="EMBL" id="KAL2828058.1"/>
    </source>
</evidence>
<feature type="region of interest" description="Disordered" evidence="1">
    <location>
        <begin position="1"/>
        <end position="21"/>
    </location>
</feature>
<dbReference type="Proteomes" id="UP001610335">
    <property type="component" value="Unassembled WGS sequence"/>
</dbReference>
<dbReference type="EMBL" id="JBFXLS010000022">
    <property type="protein sequence ID" value="KAL2828058.1"/>
    <property type="molecule type" value="Genomic_DNA"/>
</dbReference>
<gene>
    <name evidence="2" type="ORF">BDW59DRAFT_160009</name>
</gene>
<evidence type="ECO:0000256" key="1">
    <source>
        <dbReference type="SAM" id="MobiDB-lite"/>
    </source>
</evidence>
<reference evidence="2 3" key="1">
    <citation type="submission" date="2024-07" db="EMBL/GenBank/DDBJ databases">
        <title>Section-level genome sequencing and comparative genomics of Aspergillus sections Usti and Cavernicolus.</title>
        <authorList>
            <consortium name="Lawrence Berkeley National Laboratory"/>
            <person name="Nybo J.L."/>
            <person name="Vesth T.C."/>
            <person name="Theobald S."/>
            <person name="Frisvad J.C."/>
            <person name="Larsen T.O."/>
            <person name="Kjaerboelling I."/>
            <person name="Rothschild-Mancinelli K."/>
            <person name="Lyhne E.K."/>
            <person name="Kogle M.E."/>
            <person name="Barry K."/>
            <person name="Clum A."/>
            <person name="Na H."/>
            <person name="Ledsgaard L."/>
            <person name="Lin J."/>
            <person name="Lipzen A."/>
            <person name="Kuo A."/>
            <person name="Riley R."/>
            <person name="Mondo S."/>
            <person name="LaButti K."/>
            <person name="Haridas S."/>
            <person name="Pangalinan J."/>
            <person name="Salamov A.A."/>
            <person name="Simmons B.A."/>
            <person name="Magnuson J.K."/>
            <person name="Chen J."/>
            <person name="Drula E."/>
            <person name="Henrissat B."/>
            <person name="Wiebenga A."/>
            <person name="Lubbers R.J."/>
            <person name="Gomes A.C."/>
            <person name="Makela M.R."/>
            <person name="Stajich J."/>
            <person name="Grigoriev I.V."/>
            <person name="Mortensen U.H."/>
            <person name="De vries R.P."/>
            <person name="Baker S.E."/>
            <person name="Andersen M.R."/>
        </authorList>
    </citation>
    <scope>NUCLEOTIDE SEQUENCE [LARGE SCALE GENOMIC DNA]</scope>
    <source>
        <strain evidence="2 3">CBS 600.67</strain>
    </source>
</reference>
<sequence>MKSPTEEFPFDGYYTPQPPTIQQSNKIRVEVGSRSPNPGPPAADIVKIRVYRRSGNTATPSRPTGVVAEEVRFRAGDVVVRGDTRANSRMEMGSRRELESSLW</sequence>
<evidence type="ECO:0000313" key="3">
    <source>
        <dbReference type="Proteomes" id="UP001610335"/>
    </source>
</evidence>
<comment type="caution">
    <text evidence="2">The sequence shown here is derived from an EMBL/GenBank/DDBJ whole genome shotgun (WGS) entry which is preliminary data.</text>
</comment>
<name>A0ABR4IMT0_9EURO</name>
<accession>A0ABR4IMT0</accession>
<organism evidence="2 3">
    <name type="scientific">Aspergillus cavernicola</name>
    <dbReference type="NCBI Taxonomy" id="176166"/>
    <lineage>
        <taxon>Eukaryota</taxon>
        <taxon>Fungi</taxon>
        <taxon>Dikarya</taxon>
        <taxon>Ascomycota</taxon>
        <taxon>Pezizomycotina</taxon>
        <taxon>Eurotiomycetes</taxon>
        <taxon>Eurotiomycetidae</taxon>
        <taxon>Eurotiales</taxon>
        <taxon>Aspergillaceae</taxon>
        <taxon>Aspergillus</taxon>
        <taxon>Aspergillus subgen. Nidulantes</taxon>
    </lineage>
</organism>
<proteinExistence type="predicted"/>